<dbReference type="Proteomes" id="UP000053958">
    <property type="component" value="Unassembled WGS sequence"/>
</dbReference>
<proteinExistence type="inferred from homology"/>
<dbReference type="InterPro" id="IPR011515">
    <property type="entry name" value="Shugoshin_C"/>
</dbReference>
<evidence type="ECO:0000256" key="4">
    <source>
        <dbReference type="ARBA" id="ARBA00022618"/>
    </source>
</evidence>
<feature type="compositionally biased region" description="Polar residues" evidence="10">
    <location>
        <begin position="608"/>
        <end position="632"/>
    </location>
</feature>
<dbReference type="RefSeq" id="XP_013330037.1">
    <property type="nucleotide sequence ID" value="XM_013474583.1"/>
</dbReference>
<feature type="compositionally biased region" description="Basic and acidic residues" evidence="10">
    <location>
        <begin position="110"/>
        <end position="124"/>
    </location>
</feature>
<protein>
    <submittedName>
        <fullName evidence="13">Shugoshin family protein</fullName>
    </submittedName>
</protein>
<dbReference type="GO" id="GO:0000779">
    <property type="term" value="C:condensed chromosome, centromeric region"/>
    <property type="evidence" value="ECO:0007669"/>
    <property type="project" value="UniProtKB-ARBA"/>
</dbReference>
<evidence type="ECO:0000256" key="6">
    <source>
        <dbReference type="ARBA" id="ARBA00023054"/>
    </source>
</evidence>
<dbReference type="AlphaFoldDB" id="A0A0F4YZ98"/>
<dbReference type="InterPro" id="IPR011516">
    <property type="entry name" value="Shugoshin_N"/>
</dbReference>
<feature type="coiled-coil region" evidence="9">
    <location>
        <begin position="14"/>
        <end position="73"/>
    </location>
</feature>
<evidence type="ECO:0000259" key="11">
    <source>
        <dbReference type="Pfam" id="PF07557"/>
    </source>
</evidence>
<feature type="compositionally biased region" description="Polar residues" evidence="10">
    <location>
        <begin position="402"/>
        <end position="419"/>
    </location>
</feature>
<evidence type="ECO:0000256" key="9">
    <source>
        <dbReference type="SAM" id="Coils"/>
    </source>
</evidence>
<feature type="compositionally biased region" description="Polar residues" evidence="10">
    <location>
        <begin position="580"/>
        <end position="589"/>
    </location>
</feature>
<dbReference type="GO" id="GO:0045132">
    <property type="term" value="P:meiotic chromosome segregation"/>
    <property type="evidence" value="ECO:0007669"/>
    <property type="project" value="InterPro"/>
</dbReference>
<evidence type="ECO:0000256" key="8">
    <source>
        <dbReference type="ARBA" id="ARBA00023328"/>
    </source>
</evidence>
<comment type="similarity">
    <text evidence="2">Belongs to the shugoshin family.</text>
</comment>
<keyword evidence="7" id="KW-0131">Cell cycle</keyword>
<comment type="subcellular location">
    <subcellularLocation>
        <location evidence="1">Chromosome</location>
        <location evidence="1">Centromere</location>
    </subcellularLocation>
</comment>
<reference evidence="13 14" key="1">
    <citation type="submission" date="2015-04" db="EMBL/GenBank/DDBJ databases">
        <authorList>
            <person name="Heijne W.H."/>
            <person name="Fedorova N.D."/>
            <person name="Nierman W.C."/>
            <person name="Vollebregt A.W."/>
            <person name="Zhao Z."/>
            <person name="Wu L."/>
            <person name="Kumar M."/>
            <person name="Stam H."/>
            <person name="van den Berg M.A."/>
            <person name="Pel H.J."/>
        </authorList>
    </citation>
    <scope>NUCLEOTIDE SEQUENCE [LARGE SCALE GENOMIC DNA]</scope>
    <source>
        <strain evidence="13 14">CBS 393.64</strain>
    </source>
</reference>
<evidence type="ECO:0000256" key="7">
    <source>
        <dbReference type="ARBA" id="ARBA00023306"/>
    </source>
</evidence>
<keyword evidence="5" id="KW-0159">Chromosome partition</keyword>
<feature type="domain" description="Shugoshin C-terminal" evidence="11">
    <location>
        <begin position="453"/>
        <end position="472"/>
    </location>
</feature>
<feature type="compositionally biased region" description="Polar residues" evidence="10">
    <location>
        <begin position="431"/>
        <end position="450"/>
    </location>
</feature>
<evidence type="ECO:0000256" key="3">
    <source>
        <dbReference type="ARBA" id="ARBA00022454"/>
    </source>
</evidence>
<feature type="compositionally biased region" description="Low complexity" evidence="10">
    <location>
        <begin position="515"/>
        <end position="530"/>
    </location>
</feature>
<keyword evidence="8" id="KW-0137">Centromere</keyword>
<evidence type="ECO:0000313" key="14">
    <source>
        <dbReference type="Proteomes" id="UP000053958"/>
    </source>
</evidence>
<feature type="region of interest" description="Disordered" evidence="10">
    <location>
        <begin position="110"/>
        <end position="145"/>
    </location>
</feature>
<evidence type="ECO:0000259" key="12">
    <source>
        <dbReference type="Pfam" id="PF07558"/>
    </source>
</evidence>
<keyword evidence="6 9" id="KW-0175">Coiled coil</keyword>
<organism evidence="13 14">
    <name type="scientific">Rasamsonia emersonii (strain ATCC 16479 / CBS 393.64 / IMI 116815)</name>
    <dbReference type="NCBI Taxonomy" id="1408163"/>
    <lineage>
        <taxon>Eukaryota</taxon>
        <taxon>Fungi</taxon>
        <taxon>Dikarya</taxon>
        <taxon>Ascomycota</taxon>
        <taxon>Pezizomycotina</taxon>
        <taxon>Eurotiomycetes</taxon>
        <taxon>Eurotiomycetidae</taxon>
        <taxon>Eurotiales</taxon>
        <taxon>Trichocomaceae</taxon>
        <taxon>Rasamsonia</taxon>
    </lineage>
</organism>
<dbReference type="GO" id="GO:0005634">
    <property type="term" value="C:nucleus"/>
    <property type="evidence" value="ECO:0007669"/>
    <property type="project" value="InterPro"/>
</dbReference>
<evidence type="ECO:0000256" key="10">
    <source>
        <dbReference type="SAM" id="MobiDB-lite"/>
    </source>
</evidence>
<dbReference type="Pfam" id="PF07557">
    <property type="entry name" value="Shugoshin_C"/>
    <property type="match status" value="1"/>
</dbReference>
<feature type="region of interest" description="Disordered" evidence="10">
    <location>
        <begin position="578"/>
        <end position="759"/>
    </location>
</feature>
<dbReference type="GO" id="GO:0051301">
    <property type="term" value="P:cell division"/>
    <property type="evidence" value="ECO:0007669"/>
    <property type="project" value="UniProtKB-KW"/>
</dbReference>
<feature type="compositionally biased region" description="Low complexity" evidence="10">
    <location>
        <begin position="420"/>
        <end position="430"/>
    </location>
</feature>
<comment type="caution">
    <text evidence="13">The sequence shown here is derived from an EMBL/GenBank/DDBJ whole genome shotgun (WGS) entry which is preliminary data.</text>
</comment>
<keyword evidence="14" id="KW-1185">Reference proteome</keyword>
<feature type="compositionally biased region" description="Polar residues" evidence="10">
    <location>
        <begin position="232"/>
        <end position="250"/>
    </location>
</feature>
<keyword evidence="3" id="KW-0158">Chromosome</keyword>
<dbReference type="OrthoDB" id="5394106at2759"/>
<name>A0A0F4YZ98_RASE3</name>
<accession>A0A0F4YZ98</accession>
<feature type="region of interest" description="Disordered" evidence="10">
    <location>
        <begin position="161"/>
        <end position="550"/>
    </location>
</feature>
<feature type="compositionally biased region" description="Basic and acidic residues" evidence="10">
    <location>
        <begin position="496"/>
        <end position="508"/>
    </location>
</feature>
<feature type="domain" description="Shugoshin N-terminal coiled-coil" evidence="12">
    <location>
        <begin position="17"/>
        <end position="61"/>
    </location>
</feature>
<feature type="compositionally biased region" description="Basic and acidic residues" evidence="10">
    <location>
        <begin position="672"/>
        <end position="687"/>
    </location>
</feature>
<sequence length="759" mass="83801">MARLNELPAPAESIEALKRRFVRQNREIARANSIQSLRIQSLESEVSHLLRENAALREQVISLSQDVEKFEAARSLSNEICTYKDKLASKLAELGSLVDELGMMPQKFRKVSEHRKGSGTERRQSCILPPKRMAIGPDGGEEDGRLPVILEDKYFPRRTLESQEVEAISNTTTDPFDSPKIGSPPIAHLDVDQSLSPESLTGDAEFTRPETVDNEEPDSPLPARLDAKSTGKESSFLTEVSQAKHTTGASKSEIAKPAMKSGSKRKFSARDDDDKFLSNTNIIDDDFQFSRAINISQKTASQTGPHNPEESFDSSQNNLTKPLKNARTSRRKVLEPKSTNMRPMSPRKQPTADVESQKKHIKRDNHEENMQKDALIQTSQQLDPGSKPESENPDNNGGRIVSSETPSAPETCISGSVKDSSSQVESNDSSRQQTRENTQTAPSTTGPASRQTRRPRPAISYAEPNLRDKMRRPTDELVDAVVPDRFRRISSSQAEKNNHGNEEQDIHVSKAKTRTTSGTKGDSDISSSSSAHKDATRETAASSEDVKFHSLSELPTTVITERKRRTLSANKDDLIRSQDCDVTSGSSAHTVMPGGRKAPDRKHRGVCNDNNPDTAQISAERSSNPEISNETEITPAAGSTDKLPAGTVRHTRRHSSNTGSVYRDACFGDGQFDDHQRQKSLESDRKLSGHTQTSKGTIHQMENEVGQFNRKEQDGGEISFNEIAEHAKDNSEDSMNTAADGGQIKRSQRGAARRRSMML</sequence>
<feature type="compositionally biased region" description="Basic residues" evidence="10">
    <location>
        <begin position="746"/>
        <end position="759"/>
    </location>
</feature>
<feature type="compositionally biased region" description="Polar residues" evidence="10">
    <location>
        <begin position="291"/>
        <end position="305"/>
    </location>
</feature>
<evidence type="ECO:0000256" key="5">
    <source>
        <dbReference type="ARBA" id="ARBA00022829"/>
    </source>
</evidence>
<dbReference type="GeneID" id="25314842"/>
<evidence type="ECO:0000313" key="13">
    <source>
        <dbReference type="EMBL" id="KKA23425.1"/>
    </source>
</evidence>
<evidence type="ECO:0000256" key="2">
    <source>
        <dbReference type="ARBA" id="ARBA00010845"/>
    </source>
</evidence>
<feature type="compositionally biased region" description="Basic and acidic residues" evidence="10">
    <location>
        <begin position="465"/>
        <end position="475"/>
    </location>
</feature>
<dbReference type="EMBL" id="LASV01000101">
    <property type="protein sequence ID" value="KKA23425.1"/>
    <property type="molecule type" value="Genomic_DNA"/>
</dbReference>
<evidence type="ECO:0000256" key="1">
    <source>
        <dbReference type="ARBA" id="ARBA00004584"/>
    </source>
</evidence>
<gene>
    <name evidence="13" type="ORF">T310_2491</name>
</gene>
<keyword evidence="4" id="KW-0132">Cell division</keyword>
<dbReference type="Pfam" id="PF07558">
    <property type="entry name" value="Shugoshin_N"/>
    <property type="match status" value="1"/>
</dbReference>